<proteinExistence type="predicted"/>
<reference evidence="1 2" key="1">
    <citation type="submission" date="2019-11" db="EMBL/GenBank/DDBJ databases">
        <authorList>
            <person name="Cho J.-C."/>
        </authorList>
    </citation>
    <scope>NUCLEOTIDE SEQUENCE [LARGE SCALE GENOMIC DNA]</scope>
    <source>
        <strain evidence="1 2">JH1073</strain>
    </source>
</reference>
<name>A0AAJ5ZIQ2_9CHLR</name>
<protein>
    <submittedName>
        <fullName evidence="1">Uncharacterized protein</fullName>
    </submittedName>
</protein>
<evidence type="ECO:0000313" key="2">
    <source>
        <dbReference type="Proteomes" id="UP001219901"/>
    </source>
</evidence>
<organism evidence="1 2">
    <name type="scientific">Candidatus Lucifugimonas marina</name>
    <dbReference type="NCBI Taxonomy" id="3038979"/>
    <lineage>
        <taxon>Bacteria</taxon>
        <taxon>Bacillati</taxon>
        <taxon>Chloroflexota</taxon>
        <taxon>Dehalococcoidia</taxon>
        <taxon>SAR202 cluster</taxon>
        <taxon>Candidatus Lucifugimonadales</taxon>
        <taxon>Candidatus Lucifugimonadaceae</taxon>
        <taxon>Candidatus Lucifugimonas</taxon>
    </lineage>
</organism>
<sequence>MSLAIFLAVKRLSLEASDGDLTQMEVILNQVQNDNGASSTLLLRSKVI</sequence>
<dbReference type="Proteomes" id="UP001219901">
    <property type="component" value="Chromosome"/>
</dbReference>
<gene>
    <name evidence="1" type="ORF">GKO48_07410</name>
</gene>
<dbReference type="EMBL" id="CP046147">
    <property type="protein sequence ID" value="WFG39451.1"/>
    <property type="molecule type" value="Genomic_DNA"/>
</dbReference>
<evidence type="ECO:0000313" key="1">
    <source>
        <dbReference type="EMBL" id="WFG39451.1"/>
    </source>
</evidence>
<reference evidence="2" key="2">
    <citation type="submission" date="2023-06" db="EMBL/GenBank/DDBJ databases">
        <title>Pangenomics reveal diversification of enzyme families and niche specialization in globally abundant SAR202 bacteria.</title>
        <authorList>
            <person name="Saw J.H.W."/>
        </authorList>
    </citation>
    <scope>NUCLEOTIDE SEQUENCE [LARGE SCALE GENOMIC DNA]</scope>
    <source>
        <strain evidence="2">JH1073</strain>
    </source>
</reference>
<keyword evidence="2" id="KW-1185">Reference proteome</keyword>
<accession>A0AAJ5ZIQ2</accession>
<dbReference type="AlphaFoldDB" id="A0AAJ5ZIQ2"/>
<dbReference type="RefSeq" id="WP_342841502.1">
    <property type="nucleotide sequence ID" value="NZ_CP046146.1"/>
</dbReference>